<dbReference type="InterPro" id="IPR001926">
    <property type="entry name" value="TrpB-like_PALP"/>
</dbReference>
<evidence type="ECO:0008006" key="12">
    <source>
        <dbReference type="Google" id="ProtNLM"/>
    </source>
</evidence>
<dbReference type="SMART" id="SM00389">
    <property type="entry name" value="HOX"/>
    <property type="match status" value="1"/>
</dbReference>
<evidence type="ECO:0000313" key="11">
    <source>
        <dbReference type="Proteomes" id="UP000249402"/>
    </source>
</evidence>
<evidence type="ECO:0000256" key="4">
    <source>
        <dbReference type="ARBA" id="ARBA00023242"/>
    </source>
</evidence>
<dbReference type="STRING" id="1448316.A0A395GIS3"/>
<dbReference type="CDD" id="cd08013">
    <property type="entry name" value="M20_ArgE_DapE-like"/>
    <property type="match status" value="1"/>
</dbReference>
<comment type="subcellular location">
    <subcellularLocation>
        <location evidence="6">Nucleus</location>
    </subcellularLocation>
</comment>
<evidence type="ECO:0000259" key="8">
    <source>
        <dbReference type="PROSITE" id="PS50071"/>
    </source>
</evidence>
<dbReference type="Pfam" id="PF07687">
    <property type="entry name" value="M20_dimer"/>
    <property type="match status" value="1"/>
</dbReference>
<keyword evidence="5" id="KW-0479">Metal-binding</keyword>
<dbReference type="InterPro" id="IPR009057">
    <property type="entry name" value="Homeodomain-like_sf"/>
</dbReference>
<dbReference type="InterPro" id="IPR013087">
    <property type="entry name" value="Znf_C2H2_type"/>
</dbReference>
<dbReference type="PROSITE" id="PS00027">
    <property type="entry name" value="HOMEOBOX_1"/>
    <property type="match status" value="1"/>
</dbReference>
<dbReference type="Gene3D" id="3.40.630.10">
    <property type="entry name" value="Zn peptidases"/>
    <property type="match status" value="1"/>
</dbReference>
<dbReference type="PROSITE" id="PS50071">
    <property type="entry name" value="HOMEOBOX_2"/>
    <property type="match status" value="1"/>
</dbReference>
<dbReference type="PROSITE" id="PS50157">
    <property type="entry name" value="ZINC_FINGER_C2H2_2"/>
    <property type="match status" value="1"/>
</dbReference>
<name>A0A395GIS3_9EURO</name>
<evidence type="ECO:0000256" key="1">
    <source>
        <dbReference type="ARBA" id="ARBA00006247"/>
    </source>
</evidence>
<dbReference type="Pfam" id="PF00291">
    <property type="entry name" value="PALP"/>
    <property type="match status" value="1"/>
</dbReference>
<dbReference type="SUPFAM" id="SSF53187">
    <property type="entry name" value="Zn-dependent exopeptidases"/>
    <property type="match status" value="1"/>
</dbReference>
<dbReference type="SUPFAM" id="SSF53686">
    <property type="entry name" value="Tryptophan synthase beta subunit-like PLP-dependent enzymes"/>
    <property type="match status" value="1"/>
</dbReference>
<keyword evidence="3 6" id="KW-0371">Homeobox</keyword>
<keyword evidence="2 6" id="KW-0238">DNA-binding</keyword>
<dbReference type="PROSITE" id="PS00028">
    <property type="entry name" value="ZINC_FINGER_C2H2_1"/>
    <property type="match status" value="1"/>
</dbReference>
<dbReference type="InterPro" id="IPR002933">
    <property type="entry name" value="Peptidase_M20"/>
</dbReference>
<dbReference type="SUPFAM" id="SSF55031">
    <property type="entry name" value="Bacterial exopeptidase dimerisation domain"/>
    <property type="match status" value="1"/>
</dbReference>
<sequence>MPGSRRPIFINPSPTTTSSGAVPRVQRFHEDFPGYAPSPLVPLPAIADELGVRAVYVKQESNRFGLPSFKVLGASWAIYRAVSAALGLPDGTPLETLVARVQTSAAITLVAATEGNHGRAVARVAQRMSLQCRIYVPCTMHEYTKQMIRSEGADVVVVDGDYDRAVQTAADSVAELAQGILIQDTAFEGYEDIPAWVVEGYSTMLCEADAQLHALGLLNTLVVAPVGVGSFAQAVATYYKSREVPATVVAVEPDTAPSLTHSLQQGVPTSVITSPSIMAGMNCGTVSSAAWPLLRALVDASVTISDWESHCAVQDLTAQSVDAGPCGAASLAAIRRLKAEHRDSSAFFSPESVILLLSTEGHRPYEVPEDVSMDDPVELTQVLTRINSSNPTLSKSQGAGETAIVNYLSAWFAHRAIEHHRIETVPGRPSVVGIVRGTGGGSSIMLNGHVDTVSLTTYEGDALTGHLGVKEGKEVVFGRGVLDMKAGLAAGLSALLVAQERSLAGDVIIAAVADEEDASQGTTDIIAAGWRADAGVVLEPTNLVIAHAHKGFVWVEVEILGRAAHGSQPADGVDAIINMGLFLQALRESQAQLPVDPVLGQGSLHCGTIQGGEEVSSYPASCTLTIEYRTVPVQTNQGILDDLSALLDQLARENPGFRYREPRITLSRPSQHVPRDHPLVQQVAHLGKGVIGHPPPVQSVPFWCDAALLTEAGIPSIVFGPCGAGLHSREEWVEVDSVRQLGEILRQLIQQFCRRGGQTDIESNRTRQAVSLPESPQASFDDDWAEWLSSTSDYTHPDAVYPADANPAALSPLDPLLTGEVSGDLPQTGPTDSTVPPTDDFSVSRWLDGAYRPSVPCAHCQQHRLQCLIIRTTPANPNPVTSCSSCVALFRECSLARGEKRHPAGFETFFPVFNHLHGVTELTGEELASMIDLPGVEHDGQHKPRFSRKGAKVLRDWLYRNQHAPYPTEEQKAEFAQQTGLTEKQISTWFANARRRHRVARRTSRPGQIFRSGSPMPVSRSTSMTPLERWQKSPPDQEPVSESAIRNAIAAAATDAAWDCPSASANASPSTHVASSISSIDSEPSQASSESLSSAWSHRSESFLPFPLSEAPSRSQSRRRPRHRSAAENPYQCTFCVDSFKKKHDWTRHEKSVHLSLESWICSIGPDILTIPGSDALPCDFCNATQGSQSHFSTHEFDVCADRPISERSFRRKDHLIQHLHKFHHCTKVPALRIEACRIVTNDVRSRCGFCQLAMPTWTERADHLAEHFKSGERMREWAGDWGLDPLHQAMLRDAVLPADRSSLSGVS</sequence>
<dbReference type="InterPro" id="IPR011650">
    <property type="entry name" value="Peptidase_M20_dimer"/>
</dbReference>
<dbReference type="GeneID" id="37221232"/>
<dbReference type="PANTHER" id="PTHR42937">
    <property type="match status" value="1"/>
</dbReference>
<feature type="region of interest" description="Disordered" evidence="7">
    <location>
        <begin position="820"/>
        <end position="839"/>
    </location>
</feature>
<accession>A0A395GIS3</accession>
<dbReference type="InterPro" id="IPR017970">
    <property type="entry name" value="Homeobox_CS"/>
</dbReference>
<evidence type="ECO:0000256" key="5">
    <source>
        <dbReference type="PROSITE-ProRule" id="PRU00042"/>
    </source>
</evidence>
<keyword evidence="5" id="KW-0862">Zinc</keyword>
<dbReference type="OrthoDB" id="10059875at2759"/>
<organism evidence="10 11">
    <name type="scientific">Aspergillus ibericus CBS 121593</name>
    <dbReference type="NCBI Taxonomy" id="1448316"/>
    <lineage>
        <taxon>Eukaryota</taxon>
        <taxon>Fungi</taxon>
        <taxon>Dikarya</taxon>
        <taxon>Ascomycota</taxon>
        <taxon>Pezizomycotina</taxon>
        <taxon>Eurotiomycetes</taxon>
        <taxon>Eurotiomycetidae</taxon>
        <taxon>Eurotiales</taxon>
        <taxon>Aspergillaceae</taxon>
        <taxon>Aspergillus</taxon>
        <taxon>Aspergillus subgen. Circumdati</taxon>
    </lineage>
</organism>
<keyword evidence="4 6" id="KW-0539">Nucleus</keyword>
<proteinExistence type="inferred from homology"/>
<dbReference type="Gene3D" id="1.10.10.60">
    <property type="entry name" value="Homeodomain-like"/>
    <property type="match status" value="1"/>
</dbReference>
<dbReference type="GO" id="GO:0000981">
    <property type="term" value="F:DNA-binding transcription factor activity, RNA polymerase II-specific"/>
    <property type="evidence" value="ECO:0007669"/>
    <property type="project" value="InterPro"/>
</dbReference>
<dbReference type="Gene3D" id="3.40.50.1100">
    <property type="match status" value="2"/>
</dbReference>
<dbReference type="Pfam" id="PF05920">
    <property type="entry name" value="Homeobox_KN"/>
    <property type="match status" value="1"/>
</dbReference>
<feature type="compositionally biased region" description="Basic residues" evidence="7">
    <location>
        <begin position="993"/>
        <end position="1004"/>
    </location>
</feature>
<protein>
    <recommendedName>
        <fullName evidence="12">Acetylornithine deacetylase</fullName>
    </recommendedName>
</protein>
<feature type="region of interest" description="Disordered" evidence="7">
    <location>
        <begin position="1107"/>
        <end position="1126"/>
    </location>
</feature>
<dbReference type="CDD" id="cd00086">
    <property type="entry name" value="homeodomain"/>
    <property type="match status" value="1"/>
</dbReference>
<dbReference type="Proteomes" id="UP000249402">
    <property type="component" value="Unassembled WGS sequence"/>
</dbReference>
<evidence type="ECO:0000256" key="3">
    <source>
        <dbReference type="ARBA" id="ARBA00023155"/>
    </source>
</evidence>
<dbReference type="InterPro" id="IPR008422">
    <property type="entry name" value="KN_HD"/>
</dbReference>
<dbReference type="GO" id="GO:0016787">
    <property type="term" value="F:hydrolase activity"/>
    <property type="evidence" value="ECO:0007669"/>
    <property type="project" value="InterPro"/>
</dbReference>
<gene>
    <name evidence="10" type="ORF">BO80DRAFT_368955</name>
</gene>
<evidence type="ECO:0000256" key="6">
    <source>
        <dbReference type="PROSITE-ProRule" id="PRU00108"/>
    </source>
</evidence>
<evidence type="ECO:0000313" key="10">
    <source>
        <dbReference type="EMBL" id="RAK95360.1"/>
    </source>
</evidence>
<feature type="domain" description="C2H2-type" evidence="9">
    <location>
        <begin position="1131"/>
        <end position="1159"/>
    </location>
</feature>
<dbReference type="GO" id="GO:0003677">
    <property type="term" value="F:DNA binding"/>
    <property type="evidence" value="ECO:0007669"/>
    <property type="project" value="UniProtKB-UniRule"/>
</dbReference>
<dbReference type="GO" id="GO:0005634">
    <property type="term" value="C:nucleus"/>
    <property type="evidence" value="ECO:0007669"/>
    <property type="project" value="UniProtKB-SubCell"/>
</dbReference>
<dbReference type="SUPFAM" id="SSF46689">
    <property type="entry name" value="Homeodomain-like"/>
    <property type="match status" value="1"/>
</dbReference>
<dbReference type="EMBL" id="KZ824495">
    <property type="protein sequence ID" value="RAK95360.1"/>
    <property type="molecule type" value="Genomic_DNA"/>
</dbReference>
<feature type="region of interest" description="Disordered" evidence="7">
    <location>
        <begin position="1"/>
        <end position="22"/>
    </location>
</feature>
<dbReference type="VEuPathDB" id="FungiDB:BO80DRAFT_368955"/>
<reference evidence="10 11" key="1">
    <citation type="submission" date="2018-02" db="EMBL/GenBank/DDBJ databases">
        <title>The genomes of Aspergillus section Nigri reveals drivers in fungal speciation.</title>
        <authorList>
            <consortium name="DOE Joint Genome Institute"/>
            <person name="Vesth T.C."/>
            <person name="Nybo J."/>
            <person name="Theobald S."/>
            <person name="Brandl J."/>
            <person name="Frisvad J.C."/>
            <person name="Nielsen K.F."/>
            <person name="Lyhne E.K."/>
            <person name="Kogle M.E."/>
            <person name="Kuo A."/>
            <person name="Riley R."/>
            <person name="Clum A."/>
            <person name="Nolan M."/>
            <person name="Lipzen A."/>
            <person name="Salamov A."/>
            <person name="Henrissat B."/>
            <person name="Wiebenga A."/>
            <person name="De vries R.P."/>
            <person name="Grigoriev I.V."/>
            <person name="Mortensen U.H."/>
            <person name="Andersen M.R."/>
            <person name="Baker S.E."/>
        </authorList>
    </citation>
    <scope>NUCLEOTIDE SEQUENCE [LARGE SCALE GENOMIC DNA]</scope>
    <source>
        <strain evidence="10 11">CBS 121593</strain>
    </source>
</reference>
<dbReference type="RefSeq" id="XP_025569688.1">
    <property type="nucleotide sequence ID" value="XM_025716367.1"/>
</dbReference>
<comment type="similarity">
    <text evidence="1">Belongs to the peptidase M20A family.</text>
</comment>
<dbReference type="InterPro" id="IPR001356">
    <property type="entry name" value="HD"/>
</dbReference>
<dbReference type="InterPro" id="IPR036264">
    <property type="entry name" value="Bact_exopeptidase_dim_dom"/>
</dbReference>
<evidence type="ECO:0000256" key="2">
    <source>
        <dbReference type="ARBA" id="ARBA00023125"/>
    </source>
</evidence>
<dbReference type="SMART" id="SM00355">
    <property type="entry name" value="ZnF_C2H2"/>
    <property type="match status" value="2"/>
</dbReference>
<dbReference type="Gene3D" id="3.30.70.360">
    <property type="match status" value="1"/>
</dbReference>
<dbReference type="NCBIfam" id="NF006058">
    <property type="entry name" value="PRK08206.1"/>
    <property type="match status" value="1"/>
</dbReference>
<dbReference type="Pfam" id="PF01546">
    <property type="entry name" value="Peptidase_M20"/>
    <property type="match status" value="1"/>
</dbReference>
<keyword evidence="5" id="KW-0863">Zinc-finger</keyword>
<feature type="domain" description="Homeobox" evidence="8">
    <location>
        <begin position="937"/>
        <end position="1000"/>
    </location>
</feature>
<keyword evidence="11" id="KW-1185">Reference proteome</keyword>
<evidence type="ECO:0000256" key="7">
    <source>
        <dbReference type="SAM" id="MobiDB-lite"/>
    </source>
</evidence>
<feature type="region of interest" description="Disordered" evidence="7">
    <location>
        <begin position="993"/>
        <end position="1041"/>
    </location>
</feature>
<evidence type="ECO:0000259" key="9">
    <source>
        <dbReference type="PROSITE" id="PS50157"/>
    </source>
</evidence>
<feature type="DNA-binding region" description="Homeobox" evidence="6">
    <location>
        <begin position="939"/>
        <end position="1001"/>
    </location>
</feature>
<dbReference type="Gene3D" id="3.30.160.60">
    <property type="entry name" value="Classic Zinc Finger"/>
    <property type="match status" value="1"/>
</dbReference>
<dbReference type="GO" id="GO:0008270">
    <property type="term" value="F:zinc ion binding"/>
    <property type="evidence" value="ECO:0007669"/>
    <property type="project" value="UniProtKB-KW"/>
</dbReference>
<dbReference type="InterPro" id="IPR036052">
    <property type="entry name" value="TrpB-like_PALP_sf"/>
</dbReference>
<dbReference type="PANTHER" id="PTHR42937:SF1">
    <property type="entry name" value="DIAMINOPROPIONATE AMMONIA-LYASE"/>
    <property type="match status" value="1"/>
</dbReference>